<accession>A0A515EQK5</accession>
<dbReference type="PROSITE" id="PS50893">
    <property type="entry name" value="ABC_TRANSPORTER_2"/>
    <property type="match status" value="1"/>
</dbReference>
<keyword evidence="6" id="KW-0408">Iron</keyword>
<dbReference type="InterPro" id="IPR017871">
    <property type="entry name" value="ABC_transporter-like_CS"/>
</dbReference>
<protein>
    <submittedName>
        <fullName evidence="11">ABC transporter ATP-binding protein</fullName>
    </submittedName>
</protein>
<name>A0A515EQK5_9BURK</name>
<evidence type="ECO:0000256" key="9">
    <source>
        <dbReference type="SAM" id="MobiDB-lite"/>
    </source>
</evidence>
<keyword evidence="1" id="KW-0813">Transport</keyword>
<evidence type="ECO:0000313" key="12">
    <source>
        <dbReference type="Proteomes" id="UP000317365"/>
    </source>
</evidence>
<dbReference type="KEGG" id="rhg:EXZ61_12700"/>
<dbReference type="InterPro" id="IPR003439">
    <property type="entry name" value="ABC_transporter-like_ATP-bd"/>
</dbReference>
<evidence type="ECO:0000256" key="1">
    <source>
        <dbReference type="ARBA" id="ARBA00022448"/>
    </source>
</evidence>
<evidence type="ECO:0000256" key="4">
    <source>
        <dbReference type="ARBA" id="ARBA00022741"/>
    </source>
</evidence>
<evidence type="ECO:0000256" key="6">
    <source>
        <dbReference type="ARBA" id="ARBA00023004"/>
    </source>
</evidence>
<dbReference type="Proteomes" id="UP000317365">
    <property type="component" value="Chromosome"/>
</dbReference>
<dbReference type="InterPro" id="IPR008995">
    <property type="entry name" value="Mo/tungstate-bd_C_term_dom"/>
</dbReference>
<organism evidence="11 12">
    <name type="scientific">Rhodoferax aquaticus</name>
    <dbReference type="NCBI Taxonomy" id="2527691"/>
    <lineage>
        <taxon>Bacteria</taxon>
        <taxon>Pseudomonadati</taxon>
        <taxon>Pseudomonadota</taxon>
        <taxon>Betaproteobacteria</taxon>
        <taxon>Burkholderiales</taxon>
        <taxon>Comamonadaceae</taxon>
        <taxon>Rhodoferax</taxon>
    </lineage>
</organism>
<dbReference type="GO" id="GO:0005524">
    <property type="term" value="F:ATP binding"/>
    <property type="evidence" value="ECO:0007669"/>
    <property type="project" value="UniProtKB-KW"/>
</dbReference>
<dbReference type="Pfam" id="PF00005">
    <property type="entry name" value="ABC_tran"/>
    <property type="match status" value="1"/>
</dbReference>
<evidence type="ECO:0000256" key="7">
    <source>
        <dbReference type="ARBA" id="ARBA00023065"/>
    </source>
</evidence>
<gene>
    <name evidence="11" type="ORF">EXZ61_12700</name>
</gene>
<reference evidence="12" key="1">
    <citation type="submission" date="2019-02" db="EMBL/GenBank/DDBJ databases">
        <title>Complete genome sequence of Rhodoferax sp. Gr-4.</title>
        <authorList>
            <person name="Jin L."/>
        </authorList>
    </citation>
    <scope>NUCLEOTIDE SEQUENCE [LARGE SCALE GENOMIC DNA]</scope>
    <source>
        <strain evidence="12">Gr-4</strain>
    </source>
</reference>
<dbReference type="InterPro" id="IPR027417">
    <property type="entry name" value="P-loop_NTPase"/>
</dbReference>
<evidence type="ECO:0000256" key="5">
    <source>
        <dbReference type="ARBA" id="ARBA00022840"/>
    </source>
</evidence>
<dbReference type="GO" id="GO:0015408">
    <property type="term" value="F:ABC-type ferric iron transporter activity"/>
    <property type="evidence" value="ECO:0007669"/>
    <property type="project" value="InterPro"/>
</dbReference>
<keyword evidence="12" id="KW-1185">Reference proteome</keyword>
<keyword evidence="5 11" id="KW-0067">ATP-binding</keyword>
<dbReference type="SMART" id="SM00382">
    <property type="entry name" value="AAA"/>
    <property type="match status" value="1"/>
</dbReference>
<reference evidence="12" key="2">
    <citation type="journal article" date="2020" name="Int. J. Syst. Evol. Microbiol.">
        <title>Genomic insights into a novel species Rhodoferax aquaticus sp. nov., isolated from freshwater.</title>
        <authorList>
            <person name="Li T."/>
            <person name="Zhuo Y."/>
            <person name="Jin C.Z."/>
            <person name="Wu X."/>
            <person name="Ko S.R."/>
            <person name="Jin F.J."/>
            <person name="Ahn C.Y."/>
            <person name="Oh H.M."/>
            <person name="Lee H.G."/>
            <person name="Jin L."/>
        </authorList>
    </citation>
    <scope>NUCLEOTIDE SEQUENCE [LARGE SCALE GENOMIC DNA]</scope>
    <source>
        <strain evidence="12">Gr-4</strain>
    </source>
</reference>
<dbReference type="GO" id="GO:0015697">
    <property type="term" value="P:quaternary ammonium group transport"/>
    <property type="evidence" value="ECO:0007669"/>
    <property type="project" value="UniProtKB-ARBA"/>
</dbReference>
<dbReference type="SUPFAM" id="SSF50331">
    <property type="entry name" value="MOP-like"/>
    <property type="match status" value="1"/>
</dbReference>
<dbReference type="FunFam" id="3.40.50.300:FF:000425">
    <property type="entry name" value="Probable ABC transporter, ATP-binding subunit"/>
    <property type="match status" value="1"/>
</dbReference>
<keyword evidence="7" id="KW-0406">Ion transport</keyword>
<dbReference type="Pfam" id="PF08402">
    <property type="entry name" value="TOBE_2"/>
    <property type="match status" value="1"/>
</dbReference>
<dbReference type="PANTHER" id="PTHR42781:SF4">
    <property type="entry name" value="SPERMIDINE_PUTRESCINE IMPORT ATP-BINDING PROTEIN POTA"/>
    <property type="match status" value="1"/>
</dbReference>
<dbReference type="EMBL" id="CP036282">
    <property type="protein sequence ID" value="QDL54954.1"/>
    <property type="molecule type" value="Genomic_DNA"/>
</dbReference>
<dbReference type="CDD" id="cd03259">
    <property type="entry name" value="ABC_Carb_Solutes_like"/>
    <property type="match status" value="1"/>
</dbReference>
<keyword evidence="8" id="KW-0472">Membrane</keyword>
<dbReference type="SUPFAM" id="SSF52540">
    <property type="entry name" value="P-loop containing nucleoside triphosphate hydrolases"/>
    <property type="match status" value="1"/>
</dbReference>
<dbReference type="GO" id="GO:0016887">
    <property type="term" value="F:ATP hydrolysis activity"/>
    <property type="evidence" value="ECO:0007669"/>
    <property type="project" value="InterPro"/>
</dbReference>
<dbReference type="InterPro" id="IPR013611">
    <property type="entry name" value="Transp-assoc_OB_typ2"/>
</dbReference>
<dbReference type="InterPro" id="IPR050093">
    <property type="entry name" value="ABC_SmlMolc_Importer"/>
</dbReference>
<dbReference type="RefSeq" id="WP_142812114.1">
    <property type="nucleotide sequence ID" value="NZ_CP036282.1"/>
</dbReference>
<evidence type="ECO:0000256" key="2">
    <source>
        <dbReference type="ARBA" id="ARBA00022475"/>
    </source>
</evidence>
<feature type="region of interest" description="Disordered" evidence="9">
    <location>
        <begin position="357"/>
        <end position="378"/>
    </location>
</feature>
<sequence>MTASDALHINGVCKAYGPHTVLNDIDLVVATGSRTAIVGPSGSGKTTLLRIIAGFETPDTGSVTLGGVQMANGPTAMPAHKRGIGFVPQDGALFPHLSIADNIGFGLARHAPDRADRITELMDMVSLDAALLKRWPHELSGGQQQRVALARALALRPALMLLDEPFSALDTGLRASTRKAVAQLLSKAGVTTILVTHDQAEALSFADQVAVMRAGQLVQAGPPRELYLHPKDPAIASFLGESMVLPAQLTKGWADCALGRVAVSNQQRIGSAQIMLRPEQLHVALIPTVTSIAPTERPSVYGSVVDCDFGGAECSVTVELAQALRVTVHCPSSTAPAVGTRVTLSVSGNAHVFDSTELSVPPEEPQGPVLASANVAAV</sequence>
<evidence type="ECO:0000259" key="10">
    <source>
        <dbReference type="PROSITE" id="PS50893"/>
    </source>
</evidence>
<keyword evidence="3" id="KW-0410">Iron transport</keyword>
<dbReference type="GO" id="GO:0043190">
    <property type="term" value="C:ATP-binding cassette (ABC) transporter complex"/>
    <property type="evidence" value="ECO:0007669"/>
    <property type="project" value="InterPro"/>
</dbReference>
<keyword evidence="4" id="KW-0547">Nucleotide-binding</keyword>
<evidence type="ECO:0000256" key="3">
    <source>
        <dbReference type="ARBA" id="ARBA00022496"/>
    </source>
</evidence>
<keyword evidence="2" id="KW-1003">Cell membrane</keyword>
<evidence type="ECO:0000256" key="8">
    <source>
        <dbReference type="ARBA" id="ARBA00023136"/>
    </source>
</evidence>
<dbReference type="InterPro" id="IPR003593">
    <property type="entry name" value="AAA+_ATPase"/>
</dbReference>
<dbReference type="PROSITE" id="PS00211">
    <property type="entry name" value="ABC_TRANSPORTER_1"/>
    <property type="match status" value="1"/>
</dbReference>
<proteinExistence type="predicted"/>
<dbReference type="InterPro" id="IPR015853">
    <property type="entry name" value="ABC_transpr_FbpC"/>
</dbReference>
<feature type="domain" description="ABC transporter" evidence="10">
    <location>
        <begin position="7"/>
        <end position="239"/>
    </location>
</feature>
<dbReference type="Gene3D" id="2.40.50.450">
    <property type="match status" value="1"/>
</dbReference>
<dbReference type="PANTHER" id="PTHR42781">
    <property type="entry name" value="SPERMIDINE/PUTRESCINE IMPORT ATP-BINDING PROTEIN POTA"/>
    <property type="match status" value="1"/>
</dbReference>
<dbReference type="AlphaFoldDB" id="A0A515EQK5"/>
<evidence type="ECO:0000313" key="11">
    <source>
        <dbReference type="EMBL" id="QDL54954.1"/>
    </source>
</evidence>
<dbReference type="Gene3D" id="3.40.50.300">
    <property type="entry name" value="P-loop containing nucleotide triphosphate hydrolases"/>
    <property type="match status" value="1"/>
</dbReference>